<dbReference type="GO" id="GO:0051304">
    <property type="term" value="P:chromosome separation"/>
    <property type="evidence" value="ECO:0007669"/>
    <property type="project" value="InterPro"/>
</dbReference>
<dbReference type="PANTHER" id="PTHR34298:SF2">
    <property type="entry name" value="SEGREGATION AND CONDENSATION PROTEIN B"/>
    <property type="match status" value="1"/>
</dbReference>
<dbReference type="Gene3D" id="1.10.10.10">
    <property type="entry name" value="Winged helix-like DNA-binding domain superfamily/Winged helix DNA-binding domain"/>
    <property type="match status" value="2"/>
</dbReference>
<accession>A0A5D0MKC3</accession>
<dbReference type="PIRSF" id="PIRSF019345">
    <property type="entry name" value="ScpB"/>
    <property type="match status" value="1"/>
</dbReference>
<keyword evidence="6" id="KW-1185">Reference proteome</keyword>
<evidence type="ECO:0000256" key="1">
    <source>
        <dbReference type="ARBA" id="ARBA00022490"/>
    </source>
</evidence>
<dbReference type="PANTHER" id="PTHR34298">
    <property type="entry name" value="SEGREGATION AND CONDENSATION PROTEIN B"/>
    <property type="match status" value="1"/>
</dbReference>
<comment type="caution">
    <text evidence="5">The sequence shown here is derived from an EMBL/GenBank/DDBJ whole genome shotgun (WGS) entry which is preliminary data.</text>
</comment>
<sequence length="178" mass="20406">MDLQEFKPIIEALIFTSPSPIKPQKIADIVDEEGIGKQSIKDMIEELNEEYELEDRGFKIYKMAGGYEFRSNPEYGKYLKKLFSIKKDYKLSKSVLETLAIVAYNQPVTRMEVEMVRNVDSTYVLNKLIDLEMIKVVGQKDSPGRPLLYGTTSKFLEYFGLDSLSDLPELSEIEEDIG</sequence>
<name>A0A5D0MKC3_9BACT</name>
<evidence type="ECO:0000256" key="4">
    <source>
        <dbReference type="ARBA" id="ARBA00023306"/>
    </source>
</evidence>
<dbReference type="Pfam" id="PF04079">
    <property type="entry name" value="SMC_ScpB"/>
    <property type="match status" value="1"/>
</dbReference>
<dbReference type="InterPro" id="IPR036390">
    <property type="entry name" value="WH_DNA-bd_sf"/>
</dbReference>
<evidence type="ECO:0000313" key="5">
    <source>
        <dbReference type="EMBL" id="TYB30989.1"/>
    </source>
</evidence>
<keyword evidence="3" id="KW-0159">Chromosome partition</keyword>
<evidence type="ECO:0000256" key="3">
    <source>
        <dbReference type="ARBA" id="ARBA00022829"/>
    </source>
</evidence>
<dbReference type="GO" id="GO:0051301">
    <property type="term" value="P:cell division"/>
    <property type="evidence" value="ECO:0007669"/>
    <property type="project" value="UniProtKB-KW"/>
</dbReference>
<dbReference type="InterPro" id="IPR036388">
    <property type="entry name" value="WH-like_DNA-bd_sf"/>
</dbReference>
<dbReference type="AlphaFoldDB" id="A0A5D0MKC3"/>
<organism evidence="5 6">
    <name type="scientific">Candidatus Mcinerneyibacterium aminivorans</name>
    <dbReference type="NCBI Taxonomy" id="2703815"/>
    <lineage>
        <taxon>Bacteria</taxon>
        <taxon>Candidatus Macinerneyibacteriota</taxon>
        <taxon>Candidatus Mcinerneyibacteria</taxon>
        <taxon>Candidatus Mcinerneyibacteriales</taxon>
        <taxon>Candidatus Mcinerneyibacteriaceae</taxon>
        <taxon>Candidatus Mcinerneyibacterium</taxon>
    </lineage>
</organism>
<keyword evidence="1" id="KW-0963">Cytoplasm</keyword>
<dbReference type="SUPFAM" id="SSF46785">
    <property type="entry name" value="Winged helix' DNA-binding domain"/>
    <property type="match status" value="2"/>
</dbReference>
<dbReference type="EMBL" id="VSIX01000058">
    <property type="protein sequence ID" value="TYB30989.1"/>
    <property type="molecule type" value="Genomic_DNA"/>
</dbReference>
<protein>
    <submittedName>
        <fullName evidence="5">SMC-Scp complex subunit ScpB</fullName>
    </submittedName>
</protein>
<evidence type="ECO:0000256" key="2">
    <source>
        <dbReference type="ARBA" id="ARBA00022618"/>
    </source>
</evidence>
<proteinExistence type="predicted"/>
<keyword evidence="4" id="KW-0131">Cell cycle</keyword>
<reference evidence="5" key="1">
    <citation type="submission" date="2019-08" db="EMBL/GenBank/DDBJ databases">
        <title>Genomic characterization of a novel candidate phylum (ARYD3) from a high temperature, high salinity tertiary oil reservoir in north central Oklahoma, USA.</title>
        <authorList>
            <person name="Youssef N.H."/>
            <person name="Yadav A."/>
            <person name="Elshahed M.S."/>
        </authorList>
    </citation>
    <scope>NUCLEOTIDE SEQUENCE [LARGE SCALE GENOMIC DNA]</scope>
    <source>
        <strain evidence="5">ARYD3</strain>
    </source>
</reference>
<dbReference type="NCBIfam" id="TIGR00281">
    <property type="entry name" value="SMC-Scp complex subunit ScpB"/>
    <property type="match status" value="1"/>
</dbReference>
<gene>
    <name evidence="5" type="primary">scpB</name>
    <name evidence="5" type="ORF">FXF47_06080</name>
</gene>
<dbReference type="InterPro" id="IPR005234">
    <property type="entry name" value="ScpB_csome_segregation"/>
</dbReference>
<dbReference type="Proteomes" id="UP000324143">
    <property type="component" value="Unassembled WGS sequence"/>
</dbReference>
<keyword evidence="2" id="KW-0132">Cell division</keyword>
<evidence type="ECO:0000313" key="6">
    <source>
        <dbReference type="Proteomes" id="UP000324143"/>
    </source>
</evidence>